<evidence type="ECO:0000313" key="2">
    <source>
        <dbReference type="Proteomes" id="UP001055811"/>
    </source>
</evidence>
<reference evidence="1 2" key="2">
    <citation type="journal article" date="2022" name="Mol. Ecol. Resour.">
        <title>The genomes of chicory, endive, great burdock and yacon provide insights into Asteraceae paleo-polyploidization history and plant inulin production.</title>
        <authorList>
            <person name="Fan W."/>
            <person name="Wang S."/>
            <person name="Wang H."/>
            <person name="Wang A."/>
            <person name="Jiang F."/>
            <person name="Liu H."/>
            <person name="Zhao H."/>
            <person name="Xu D."/>
            <person name="Zhang Y."/>
        </authorList>
    </citation>
    <scope>NUCLEOTIDE SEQUENCE [LARGE SCALE GENOMIC DNA]</scope>
    <source>
        <strain evidence="2">cv. Punajuju</strain>
        <tissue evidence="1">Leaves</tissue>
    </source>
</reference>
<sequence>MHLVVSLKLDIIERVVLFGWNMIYRSKYFSKEPMRRLHSVERLRGIEGINEGKQIHGHVLKIGLGCDVLIHTSLINFYSQSGQLEDARLVFDKSTLRDADSFTALITGYIAQGSSKDARKLFDEMPVRDVVSWNSIIAGHTRTKRFQDAINLFKEMQIAKVKPDESTLAATNWMLQDKIAPGVFGDWLTQNLWMLLISDLEVQIALV</sequence>
<accession>A0ACB9CSR7</accession>
<organism evidence="1 2">
    <name type="scientific">Cichorium intybus</name>
    <name type="common">Chicory</name>
    <dbReference type="NCBI Taxonomy" id="13427"/>
    <lineage>
        <taxon>Eukaryota</taxon>
        <taxon>Viridiplantae</taxon>
        <taxon>Streptophyta</taxon>
        <taxon>Embryophyta</taxon>
        <taxon>Tracheophyta</taxon>
        <taxon>Spermatophyta</taxon>
        <taxon>Magnoliopsida</taxon>
        <taxon>eudicotyledons</taxon>
        <taxon>Gunneridae</taxon>
        <taxon>Pentapetalae</taxon>
        <taxon>asterids</taxon>
        <taxon>campanulids</taxon>
        <taxon>Asterales</taxon>
        <taxon>Asteraceae</taxon>
        <taxon>Cichorioideae</taxon>
        <taxon>Cichorieae</taxon>
        <taxon>Cichoriinae</taxon>
        <taxon>Cichorium</taxon>
    </lineage>
</organism>
<evidence type="ECO:0000313" key="1">
    <source>
        <dbReference type="EMBL" id="KAI3737344.1"/>
    </source>
</evidence>
<dbReference type="Proteomes" id="UP001055811">
    <property type="component" value="Linkage Group LG05"/>
</dbReference>
<keyword evidence="2" id="KW-1185">Reference proteome</keyword>
<name>A0ACB9CSR7_CICIN</name>
<gene>
    <name evidence="1" type="ORF">L2E82_27342</name>
</gene>
<proteinExistence type="predicted"/>
<comment type="caution">
    <text evidence="1">The sequence shown here is derived from an EMBL/GenBank/DDBJ whole genome shotgun (WGS) entry which is preliminary data.</text>
</comment>
<protein>
    <submittedName>
        <fullName evidence="1">Uncharacterized protein</fullName>
    </submittedName>
</protein>
<reference evidence="2" key="1">
    <citation type="journal article" date="2022" name="Mol. Ecol. Resour.">
        <title>The genomes of chicory, endive, great burdock and yacon provide insights into Asteraceae palaeo-polyploidization history and plant inulin production.</title>
        <authorList>
            <person name="Fan W."/>
            <person name="Wang S."/>
            <person name="Wang H."/>
            <person name="Wang A."/>
            <person name="Jiang F."/>
            <person name="Liu H."/>
            <person name="Zhao H."/>
            <person name="Xu D."/>
            <person name="Zhang Y."/>
        </authorList>
    </citation>
    <scope>NUCLEOTIDE SEQUENCE [LARGE SCALE GENOMIC DNA]</scope>
    <source>
        <strain evidence="2">cv. Punajuju</strain>
    </source>
</reference>
<dbReference type="EMBL" id="CM042013">
    <property type="protein sequence ID" value="KAI3737344.1"/>
    <property type="molecule type" value="Genomic_DNA"/>
</dbReference>